<dbReference type="InterPro" id="IPR053205">
    <property type="entry name" value="GHMP_kinase_L-arabinokinase"/>
</dbReference>
<dbReference type="EMBL" id="LJZR01000029">
    <property type="protein sequence ID" value="KPQ33630.1"/>
    <property type="molecule type" value="Genomic_DNA"/>
</dbReference>
<evidence type="ECO:0000313" key="1">
    <source>
        <dbReference type="EMBL" id="KPQ33630.1"/>
    </source>
</evidence>
<name>A0A0P7YT49_9CYAN</name>
<protein>
    <recommendedName>
        <fullName evidence="3">Glycosyl transferase</fullName>
    </recommendedName>
</protein>
<dbReference type="PATRIC" id="fig|1666911.3.peg.2091"/>
<dbReference type="AlphaFoldDB" id="A0A0P7YT49"/>
<evidence type="ECO:0008006" key="3">
    <source>
        <dbReference type="Google" id="ProtNLM"/>
    </source>
</evidence>
<comment type="caution">
    <text evidence="1">The sequence shown here is derived from an EMBL/GenBank/DDBJ whole genome shotgun (WGS) entry which is preliminary data.</text>
</comment>
<gene>
    <name evidence="1" type="ORF">HLUCCA11_18000</name>
</gene>
<sequence>MPTLYIAVTNHGFGHATRAASIATEVRRRCQAAGLPLTLIMATKAPKWLLDSYLMADDCGTDGGSDCGAGYIHRPVSFDVGVLQSDSLTMDKSATLQEMQFIQSRQDHFVETEAAFLNEYQVDLVLADIPPLMGKIARKAGVPCWFIGNFGWDFIYRPWGEEFGEFIDVADWIADCFAHGDRTFRLPFCEPMASLPNITDVGLTGGTPAYCEDHLRRLLNSPIPPAQTVLLTFGGLGLSAIPYTALAKFPDWQFITFDANAPDLPNLYRVADRKMRPVDWMIVCDRVFSKPGYSTFAEACLLDKGVITITREGFAEAQILIDGIQDYAHHRVVDAEDFFSGDWSFLTEPLASPRKVDKLDKQGKDAIAAAVTDHLLRIV</sequence>
<organism evidence="1 2">
    <name type="scientific">Phormidesmis priestleyi Ana</name>
    <dbReference type="NCBI Taxonomy" id="1666911"/>
    <lineage>
        <taxon>Bacteria</taxon>
        <taxon>Bacillati</taxon>
        <taxon>Cyanobacteriota</taxon>
        <taxon>Cyanophyceae</taxon>
        <taxon>Leptolyngbyales</taxon>
        <taxon>Leptolyngbyaceae</taxon>
        <taxon>Phormidesmis</taxon>
    </lineage>
</organism>
<evidence type="ECO:0000313" key="2">
    <source>
        <dbReference type="Proteomes" id="UP000050465"/>
    </source>
</evidence>
<dbReference type="Proteomes" id="UP000050465">
    <property type="component" value="Unassembled WGS sequence"/>
</dbReference>
<dbReference type="PANTHER" id="PTHR38134:SF2">
    <property type="entry name" value="GALACTOKINASE"/>
    <property type="match status" value="1"/>
</dbReference>
<reference evidence="1 2" key="1">
    <citation type="submission" date="2015-09" db="EMBL/GenBank/DDBJ databases">
        <title>Identification and resolution of microdiversity through metagenomic sequencing of parallel consortia.</title>
        <authorList>
            <person name="Nelson W.C."/>
            <person name="Romine M.F."/>
            <person name="Lindemann S.R."/>
        </authorList>
    </citation>
    <scope>NUCLEOTIDE SEQUENCE [LARGE SCALE GENOMIC DNA]</scope>
    <source>
        <strain evidence="1">Ana</strain>
    </source>
</reference>
<proteinExistence type="predicted"/>
<dbReference type="PANTHER" id="PTHR38134">
    <property type="entry name" value="SLR1395 PROTEIN"/>
    <property type="match status" value="1"/>
</dbReference>
<dbReference type="STRING" id="1666911.HLUCCA11_18000"/>
<accession>A0A0P7YT49</accession>